<dbReference type="Gene3D" id="2.30.130.40">
    <property type="entry name" value="LON domain-like"/>
    <property type="match status" value="1"/>
</dbReference>
<evidence type="ECO:0000259" key="1">
    <source>
        <dbReference type="SMART" id="SM00464"/>
    </source>
</evidence>
<sequence length="214" mass="24749">MSRFLPLFPLNIVVFPGEKLNLHIFEPRYRQLILECQANDTTFGIPVYLDKGVGDYGTEIKLLSVEKKYPGGEMDIKTKGLGIFKIKEFQRQVPGRLYSGGEIEDVPLINDEQPLQRSQILELLRQMYVALGIQSLMLNLPENFRSFDVAHHLGFSTEQEYALLQCFRESDRLEIILDHLTKIIPIVLETERLKERVKLNGHFKHLAPPTFRLL</sequence>
<organism evidence="2 3">
    <name type="scientific">Rufibacter tibetensis</name>
    <dbReference type="NCBI Taxonomy" id="512763"/>
    <lineage>
        <taxon>Bacteria</taxon>
        <taxon>Pseudomonadati</taxon>
        <taxon>Bacteroidota</taxon>
        <taxon>Cytophagia</taxon>
        <taxon>Cytophagales</taxon>
        <taxon>Hymenobacteraceae</taxon>
        <taxon>Rufibacter</taxon>
    </lineage>
</organism>
<reference evidence="2 3" key="1">
    <citation type="submission" date="2015-08" db="EMBL/GenBank/DDBJ databases">
        <title>Complete genome sequence of Rufibacter tibetensis strain 1351t, a radiation-resistant bacterium from tibet plateau.</title>
        <authorList>
            <person name="Dai J."/>
        </authorList>
    </citation>
    <scope>NUCLEOTIDE SEQUENCE [LARGE SCALE GENOMIC DNA]</scope>
    <source>
        <strain evidence="2 3">1351</strain>
    </source>
</reference>
<gene>
    <name evidence="2" type="ORF">DC20_18870</name>
</gene>
<dbReference type="SUPFAM" id="SSF88697">
    <property type="entry name" value="PUA domain-like"/>
    <property type="match status" value="1"/>
</dbReference>
<dbReference type="PATRIC" id="fig|512763.3.peg.4142"/>
<protein>
    <submittedName>
        <fullName evidence="2">Peptidase</fullName>
    </submittedName>
</protein>
<feature type="domain" description="Lon N-terminal" evidence="1">
    <location>
        <begin position="4"/>
        <end position="182"/>
    </location>
</feature>
<dbReference type="EMBL" id="CP012643">
    <property type="protein sequence ID" value="ALJ00662.1"/>
    <property type="molecule type" value="Genomic_DNA"/>
</dbReference>
<dbReference type="RefSeq" id="WP_062545255.1">
    <property type="nucleotide sequence ID" value="NZ_CP012643.1"/>
</dbReference>
<dbReference type="PANTHER" id="PTHR46732">
    <property type="entry name" value="ATP-DEPENDENT PROTEASE LA (LON) DOMAIN PROTEIN"/>
    <property type="match status" value="1"/>
</dbReference>
<dbReference type="Proteomes" id="UP000061382">
    <property type="component" value="Chromosome"/>
</dbReference>
<dbReference type="InterPro" id="IPR015947">
    <property type="entry name" value="PUA-like_sf"/>
</dbReference>
<evidence type="ECO:0000313" key="3">
    <source>
        <dbReference type="Proteomes" id="UP000061382"/>
    </source>
</evidence>
<dbReference type="SMART" id="SM00464">
    <property type="entry name" value="LON"/>
    <property type="match status" value="1"/>
</dbReference>
<dbReference type="AlphaFoldDB" id="A0A0P0C6M8"/>
<dbReference type="InterPro" id="IPR046336">
    <property type="entry name" value="Lon_prtase_N_sf"/>
</dbReference>
<dbReference type="KEGG" id="rti:DC20_18870"/>
<dbReference type="OrthoDB" id="25394at2"/>
<dbReference type="Pfam" id="PF02190">
    <property type="entry name" value="LON_substr_bdg"/>
    <property type="match status" value="1"/>
</dbReference>
<dbReference type="STRING" id="512763.DC20_18870"/>
<dbReference type="InterPro" id="IPR003111">
    <property type="entry name" value="Lon_prtase_N"/>
</dbReference>
<accession>A0A0P0C6M8</accession>
<keyword evidence="3" id="KW-1185">Reference proteome</keyword>
<proteinExistence type="predicted"/>
<dbReference type="PANTHER" id="PTHR46732:SF8">
    <property type="entry name" value="ATP-DEPENDENT PROTEASE LA (LON) DOMAIN PROTEIN"/>
    <property type="match status" value="1"/>
</dbReference>
<name>A0A0P0C6M8_9BACT</name>
<evidence type="ECO:0000313" key="2">
    <source>
        <dbReference type="EMBL" id="ALJ00662.1"/>
    </source>
</evidence>